<feature type="region of interest" description="Disordered" evidence="1">
    <location>
        <begin position="1"/>
        <end position="181"/>
    </location>
</feature>
<dbReference type="OrthoDB" id="3254104at2759"/>
<keyword evidence="4" id="KW-1185">Reference proteome</keyword>
<feature type="compositionally biased region" description="Low complexity" evidence="1">
    <location>
        <begin position="47"/>
        <end position="61"/>
    </location>
</feature>
<dbReference type="HOGENOM" id="CLU_037457_0_0_1"/>
<evidence type="ECO:0000313" key="3">
    <source>
        <dbReference type="EMBL" id="KDR70238.1"/>
    </source>
</evidence>
<dbReference type="AlphaFoldDB" id="A0A067STY9"/>
<feature type="compositionally biased region" description="Basic and acidic residues" evidence="1">
    <location>
        <begin position="146"/>
        <end position="160"/>
    </location>
</feature>
<feature type="transmembrane region" description="Helical" evidence="2">
    <location>
        <begin position="199"/>
        <end position="219"/>
    </location>
</feature>
<protein>
    <submittedName>
        <fullName evidence="3">Uncharacterized protein</fullName>
    </submittedName>
</protein>
<dbReference type="STRING" id="685588.A0A067STY9"/>
<dbReference type="Proteomes" id="UP000027222">
    <property type="component" value="Unassembled WGS sequence"/>
</dbReference>
<keyword evidence="2" id="KW-0472">Membrane</keyword>
<evidence type="ECO:0000256" key="1">
    <source>
        <dbReference type="SAM" id="MobiDB-lite"/>
    </source>
</evidence>
<keyword evidence="2" id="KW-0812">Transmembrane</keyword>
<evidence type="ECO:0000256" key="2">
    <source>
        <dbReference type="SAM" id="Phobius"/>
    </source>
</evidence>
<feature type="compositionally biased region" description="Polar residues" evidence="1">
    <location>
        <begin position="78"/>
        <end position="103"/>
    </location>
</feature>
<reference evidence="4" key="1">
    <citation type="journal article" date="2014" name="Proc. Natl. Acad. Sci. U.S.A.">
        <title>Extensive sampling of basidiomycete genomes demonstrates inadequacy of the white-rot/brown-rot paradigm for wood decay fungi.</title>
        <authorList>
            <person name="Riley R."/>
            <person name="Salamov A.A."/>
            <person name="Brown D.W."/>
            <person name="Nagy L.G."/>
            <person name="Floudas D."/>
            <person name="Held B.W."/>
            <person name="Levasseur A."/>
            <person name="Lombard V."/>
            <person name="Morin E."/>
            <person name="Otillar R."/>
            <person name="Lindquist E.A."/>
            <person name="Sun H."/>
            <person name="LaButti K.M."/>
            <person name="Schmutz J."/>
            <person name="Jabbour D."/>
            <person name="Luo H."/>
            <person name="Baker S.E."/>
            <person name="Pisabarro A.G."/>
            <person name="Walton J.D."/>
            <person name="Blanchette R.A."/>
            <person name="Henrissat B."/>
            <person name="Martin F."/>
            <person name="Cullen D."/>
            <person name="Hibbett D.S."/>
            <person name="Grigoriev I.V."/>
        </authorList>
    </citation>
    <scope>NUCLEOTIDE SEQUENCE [LARGE SCALE GENOMIC DNA]</scope>
    <source>
        <strain evidence="4">CBS 339.88</strain>
    </source>
</reference>
<feature type="transmembrane region" description="Helical" evidence="2">
    <location>
        <begin position="319"/>
        <end position="343"/>
    </location>
</feature>
<dbReference type="EMBL" id="KL142398">
    <property type="protein sequence ID" value="KDR70238.1"/>
    <property type="molecule type" value="Genomic_DNA"/>
</dbReference>
<keyword evidence="2" id="KW-1133">Transmembrane helix</keyword>
<feature type="compositionally biased region" description="Pro residues" evidence="1">
    <location>
        <begin position="62"/>
        <end position="72"/>
    </location>
</feature>
<feature type="transmembrane region" description="Helical" evidence="2">
    <location>
        <begin position="251"/>
        <end position="273"/>
    </location>
</feature>
<evidence type="ECO:0000313" key="4">
    <source>
        <dbReference type="Proteomes" id="UP000027222"/>
    </source>
</evidence>
<feature type="compositionally biased region" description="Polar residues" evidence="1">
    <location>
        <begin position="130"/>
        <end position="142"/>
    </location>
</feature>
<organism evidence="3 4">
    <name type="scientific">Galerina marginata (strain CBS 339.88)</name>
    <dbReference type="NCBI Taxonomy" id="685588"/>
    <lineage>
        <taxon>Eukaryota</taxon>
        <taxon>Fungi</taxon>
        <taxon>Dikarya</taxon>
        <taxon>Basidiomycota</taxon>
        <taxon>Agaricomycotina</taxon>
        <taxon>Agaricomycetes</taxon>
        <taxon>Agaricomycetidae</taxon>
        <taxon>Agaricales</taxon>
        <taxon>Agaricineae</taxon>
        <taxon>Strophariaceae</taxon>
        <taxon>Galerina</taxon>
    </lineage>
</organism>
<feature type="compositionally biased region" description="Low complexity" evidence="1">
    <location>
        <begin position="104"/>
        <end position="121"/>
    </location>
</feature>
<name>A0A067STY9_GALM3</name>
<gene>
    <name evidence="3" type="ORF">GALMADRAFT_76439</name>
</gene>
<sequence>MPSAPTTHAVHKPVSVYPQHPQSNVPVRPQGTAASSPAQSGRFEGRPTAQPTSTATATTATPTPPQAPPKPTPAQTQHISSSFQPSRPTATAPTASFNAQKPNTGTSQSQAQTTTSRPQTQISEVRPNRPTISAPQVQHQGSTSSQREREREQAAAKEHAAASAATSTNPTRPRLHGGTPSQNHTQYVNMLLALDDIPALYNLLAGFFTWILLAGFILFPGTFTSLQNVSAGTPGLPAQVEQQLINAVTHLPLFIVAWVCTGIGVFGMIWLWWRWRKNYIWALNKIFLPGLLNSLAGLLSTIANIFGVQNGELSKTSKVTVIVTTAATGVLGILTLFYMFWLVRRVKANHDREVGKERAGKYGEGVVDLSKKR</sequence>
<proteinExistence type="predicted"/>
<feature type="transmembrane region" description="Helical" evidence="2">
    <location>
        <begin position="285"/>
        <end position="307"/>
    </location>
</feature>
<feature type="compositionally biased region" description="Low complexity" evidence="1">
    <location>
        <begin position="161"/>
        <end position="172"/>
    </location>
</feature>
<accession>A0A067STY9</accession>